<dbReference type="InterPro" id="IPR013255">
    <property type="entry name" value="Spc25_C"/>
</dbReference>
<proteinExistence type="inferred from homology"/>
<dbReference type="AlphaFoldDB" id="A0AAV2YG69"/>
<evidence type="ECO:0000256" key="9">
    <source>
        <dbReference type="RuleBase" id="RU367150"/>
    </source>
</evidence>
<reference evidence="12" key="1">
    <citation type="submission" date="2022-11" db="EMBL/GenBank/DDBJ databases">
        <authorList>
            <person name="Morgan W.R."/>
            <person name="Tartar A."/>
        </authorList>
    </citation>
    <scope>NUCLEOTIDE SEQUENCE</scope>
    <source>
        <strain evidence="12">ARSEF 373</strain>
    </source>
</reference>
<keyword evidence="4 9" id="KW-0132">Cell division</keyword>
<comment type="function">
    <text evidence="9">Acts as a component of the essential kinetochore-associated NDC80 complex, which is required for chromosome segregation and spindle checkpoint activity.</text>
</comment>
<evidence type="ECO:0000259" key="11">
    <source>
        <dbReference type="Pfam" id="PF08234"/>
    </source>
</evidence>
<gene>
    <name evidence="12" type="ORF">N0F65_011318</name>
</gene>
<protein>
    <recommendedName>
        <fullName evidence="9">Kinetochore protein SPC25</fullName>
    </recommendedName>
</protein>
<evidence type="ECO:0000313" key="13">
    <source>
        <dbReference type="Proteomes" id="UP001146120"/>
    </source>
</evidence>
<evidence type="ECO:0000256" key="5">
    <source>
        <dbReference type="ARBA" id="ARBA00022776"/>
    </source>
</evidence>
<evidence type="ECO:0000256" key="3">
    <source>
        <dbReference type="ARBA" id="ARBA00022454"/>
    </source>
</evidence>
<feature type="domain" description="Chromosome segregation protein Spc25 C-terminal" evidence="11">
    <location>
        <begin position="176"/>
        <end position="246"/>
    </location>
</feature>
<organism evidence="12 13">
    <name type="scientific">Lagenidium giganteum</name>
    <dbReference type="NCBI Taxonomy" id="4803"/>
    <lineage>
        <taxon>Eukaryota</taxon>
        <taxon>Sar</taxon>
        <taxon>Stramenopiles</taxon>
        <taxon>Oomycota</taxon>
        <taxon>Peronosporomycetes</taxon>
        <taxon>Pythiales</taxon>
        <taxon>Pythiaceae</taxon>
    </lineage>
</organism>
<dbReference type="EMBL" id="DAKRPA010000367">
    <property type="protein sequence ID" value="DAZ92913.1"/>
    <property type="molecule type" value="Genomic_DNA"/>
</dbReference>
<dbReference type="GO" id="GO:0051301">
    <property type="term" value="P:cell division"/>
    <property type="evidence" value="ECO:0007669"/>
    <property type="project" value="UniProtKB-UniRule"/>
</dbReference>
<comment type="caution">
    <text evidence="12">The sequence shown here is derived from an EMBL/GenBank/DDBJ whole genome shotgun (WGS) entry which is preliminary data.</text>
</comment>
<evidence type="ECO:0000256" key="8">
    <source>
        <dbReference type="ARBA" id="ARBA00023328"/>
    </source>
</evidence>
<comment type="subcellular location">
    <subcellularLocation>
        <location evidence="1">Chromosome</location>
        <location evidence="1">Centromere</location>
    </subcellularLocation>
    <subcellularLocation>
        <location evidence="9">Nucleus</location>
    </subcellularLocation>
    <subcellularLocation>
        <location evidence="9">Chromosome</location>
        <location evidence="9">Centromere</location>
        <location evidence="9">Kinetochore</location>
    </subcellularLocation>
</comment>
<keyword evidence="9" id="KW-0995">Kinetochore</keyword>
<dbReference type="Gene3D" id="3.30.457.50">
    <property type="entry name" value="Chromosome segregation protein Spc25"/>
    <property type="match status" value="1"/>
</dbReference>
<dbReference type="Pfam" id="PF08234">
    <property type="entry name" value="Spindle_Spc25"/>
    <property type="match status" value="1"/>
</dbReference>
<name>A0AAV2YG69_9STRA</name>
<evidence type="ECO:0000256" key="4">
    <source>
        <dbReference type="ARBA" id="ARBA00022618"/>
    </source>
</evidence>
<evidence type="ECO:0000256" key="6">
    <source>
        <dbReference type="ARBA" id="ARBA00023054"/>
    </source>
</evidence>
<reference evidence="12" key="2">
    <citation type="journal article" date="2023" name="Microbiol Resour">
        <title>Decontamination and Annotation of the Draft Genome Sequence of the Oomycete Lagenidium giganteum ARSEF 373.</title>
        <authorList>
            <person name="Morgan W.R."/>
            <person name="Tartar A."/>
        </authorList>
    </citation>
    <scope>NUCLEOTIDE SEQUENCE</scope>
    <source>
        <strain evidence="12">ARSEF 373</strain>
    </source>
</reference>
<keyword evidence="3 9" id="KW-0158">Chromosome</keyword>
<evidence type="ECO:0000313" key="12">
    <source>
        <dbReference type="EMBL" id="DAZ92913.1"/>
    </source>
</evidence>
<dbReference type="GO" id="GO:0005634">
    <property type="term" value="C:nucleus"/>
    <property type="evidence" value="ECO:0007669"/>
    <property type="project" value="UniProtKB-SubCell"/>
</dbReference>
<feature type="coiled-coil region" evidence="10">
    <location>
        <begin position="81"/>
        <end position="143"/>
    </location>
</feature>
<dbReference type="GO" id="GO:0031262">
    <property type="term" value="C:Ndc80 complex"/>
    <property type="evidence" value="ECO:0007669"/>
    <property type="project" value="InterPro"/>
</dbReference>
<evidence type="ECO:0000256" key="10">
    <source>
        <dbReference type="SAM" id="Coils"/>
    </source>
</evidence>
<accession>A0AAV2YG69</accession>
<dbReference type="GO" id="GO:0007059">
    <property type="term" value="P:chromosome segregation"/>
    <property type="evidence" value="ECO:0007669"/>
    <property type="project" value="InterPro"/>
</dbReference>
<sequence length="249" mass="28663">MLRLPPTGMASATGAVGADASATAKEQMLAFDGLLQQNLATRKELEAWIEEQTKGLMLEKRAHLRQTEDAARQSADAVRRQDQLRQQQQAIAQNCQEHETQISSSQVEIEVLQTEKSKKEPVLRDLYAKNQQQDDKLQHLMHEANVQRGQQEQQLSELHRGLAMYERLGLYFEHTGADRIVVRFTQIDAHDPKRVFSFRIRIHPETDRFVVDECQPHVPVLNQLVDQLNDSGDLSFFIRAMRRQFKILV</sequence>
<evidence type="ECO:0000256" key="2">
    <source>
        <dbReference type="ARBA" id="ARBA00006379"/>
    </source>
</evidence>
<dbReference type="CDD" id="cd23784">
    <property type="entry name" value="RWD_Spc25"/>
    <property type="match status" value="1"/>
</dbReference>
<comment type="subunit">
    <text evidence="9">Component of the NDC80 complex.</text>
</comment>
<dbReference type="InterPro" id="IPR045143">
    <property type="entry name" value="Spc25"/>
</dbReference>
<keyword evidence="5 9" id="KW-0498">Mitosis</keyword>
<evidence type="ECO:0000256" key="7">
    <source>
        <dbReference type="ARBA" id="ARBA00023306"/>
    </source>
</evidence>
<comment type="similarity">
    <text evidence="2 9">Belongs to the SPC25 family.</text>
</comment>
<keyword evidence="9" id="KW-0539">Nucleus</keyword>
<dbReference type="PANTHER" id="PTHR14281">
    <property type="entry name" value="KINETOCHORE PROTEIN SPC25-RELATED"/>
    <property type="match status" value="1"/>
</dbReference>
<keyword evidence="13" id="KW-1185">Reference proteome</keyword>
<dbReference type="Proteomes" id="UP001146120">
    <property type="component" value="Unassembled WGS sequence"/>
</dbReference>
<evidence type="ECO:0000256" key="1">
    <source>
        <dbReference type="ARBA" id="ARBA00004584"/>
    </source>
</evidence>
<keyword evidence="7 9" id="KW-0131">Cell cycle</keyword>
<keyword evidence="6 10" id="KW-0175">Coiled coil</keyword>
<keyword evidence="8 9" id="KW-0137">Centromere</keyword>
<dbReference type="PANTHER" id="PTHR14281:SF0">
    <property type="entry name" value="KINETOCHORE PROTEIN SPC25"/>
    <property type="match status" value="1"/>
</dbReference>